<evidence type="ECO:0000313" key="3">
    <source>
        <dbReference type="EMBL" id="MEE4025506.1"/>
    </source>
</evidence>
<proteinExistence type="predicted"/>
<evidence type="ECO:0000256" key="2">
    <source>
        <dbReference type="SAM" id="Phobius"/>
    </source>
</evidence>
<organism evidence="3 4">
    <name type="scientific">Gordonia prachuapensis</name>
    <dbReference type="NCBI Taxonomy" id="3115651"/>
    <lineage>
        <taxon>Bacteria</taxon>
        <taxon>Bacillati</taxon>
        <taxon>Actinomycetota</taxon>
        <taxon>Actinomycetes</taxon>
        <taxon>Mycobacteriales</taxon>
        <taxon>Gordoniaceae</taxon>
        <taxon>Gordonia</taxon>
    </lineage>
</organism>
<evidence type="ECO:0000313" key="4">
    <source>
        <dbReference type="Proteomes" id="UP001335729"/>
    </source>
</evidence>
<feature type="region of interest" description="Disordered" evidence="1">
    <location>
        <begin position="80"/>
        <end position="115"/>
    </location>
</feature>
<reference evidence="3 4" key="1">
    <citation type="submission" date="2024-01" db="EMBL/GenBank/DDBJ databases">
        <title>Draft genome sequence of Gordonia sp. PKS22-38.</title>
        <authorList>
            <person name="Suphannarot A."/>
            <person name="Mingma R."/>
        </authorList>
    </citation>
    <scope>NUCLEOTIDE SEQUENCE [LARGE SCALE GENOMIC DNA]</scope>
    <source>
        <strain evidence="3 4">PKS22-38</strain>
    </source>
</reference>
<dbReference type="RefSeq" id="WP_330506917.1">
    <property type="nucleotide sequence ID" value="NZ_JAZDUE010000020.1"/>
</dbReference>
<keyword evidence="2" id="KW-0812">Transmembrane</keyword>
<dbReference type="Proteomes" id="UP001335729">
    <property type="component" value="Unassembled WGS sequence"/>
</dbReference>
<gene>
    <name evidence="3" type="ORF">V1Y59_20650</name>
</gene>
<accession>A0ABU7MYX0</accession>
<dbReference type="EMBL" id="JAZDUE010000020">
    <property type="protein sequence ID" value="MEE4025506.1"/>
    <property type="molecule type" value="Genomic_DNA"/>
</dbReference>
<keyword evidence="2" id="KW-0472">Membrane</keyword>
<protein>
    <submittedName>
        <fullName evidence="3">Uncharacterized protein</fullName>
    </submittedName>
</protein>
<feature type="compositionally biased region" description="Basic and acidic residues" evidence="1">
    <location>
        <begin position="102"/>
        <end position="115"/>
    </location>
</feature>
<keyword evidence="4" id="KW-1185">Reference proteome</keyword>
<evidence type="ECO:0000256" key="1">
    <source>
        <dbReference type="SAM" id="MobiDB-lite"/>
    </source>
</evidence>
<feature type="transmembrane region" description="Helical" evidence="2">
    <location>
        <begin position="21"/>
        <end position="44"/>
    </location>
</feature>
<name>A0ABU7MYX0_9ACTN</name>
<comment type="caution">
    <text evidence="3">The sequence shown here is derived from an EMBL/GenBank/DDBJ whole genome shotgun (WGS) entry which is preliminary data.</text>
</comment>
<keyword evidence="2" id="KW-1133">Transmembrane helix</keyword>
<sequence length="115" mass="12505">MTDRSNTRRRPAEHARLLKGMGFVGYGALMVTLVLVAAAVGSAAGGHSAAIWWTVAAVLVAIVAVALLFVSRYISARQPGDTRIQQDPLQPEVTAEEEEHYEELYRGDDDTGHTR</sequence>
<feature type="transmembrane region" description="Helical" evidence="2">
    <location>
        <begin position="50"/>
        <end position="70"/>
    </location>
</feature>